<keyword evidence="1" id="KW-1133">Transmembrane helix</keyword>
<feature type="transmembrane region" description="Helical" evidence="1">
    <location>
        <begin position="196"/>
        <end position="217"/>
    </location>
</feature>
<gene>
    <name evidence="2" type="ORF">GCM10025869_19150</name>
</gene>
<name>A0ABQ6JXQ9_9MICO</name>
<protein>
    <submittedName>
        <fullName evidence="2">ABC transporter permease</fullName>
    </submittedName>
</protein>
<proteinExistence type="predicted"/>
<evidence type="ECO:0000313" key="2">
    <source>
        <dbReference type="EMBL" id="GMA91386.1"/>
    </source>
</evidence>
<dbReference type="EMBL" id="BSVA01000001">
    <property type="protein sequence ID" value="GMA91386.1"/>
    <property type="molecule type" value="Genomic_DNA"/>
</dbReference>
<keyword evidence="1" id="KW-0812">Transmembrane</keyword>
<accession>A0ABQ6JXQ9</accession>
<feature type="transmembrane region" description="Helical" evidence="1">
    <location>
        <begin position="74"/>
        <end position="99"/>
    </location>
</feature>
<keyword evidence="3" id="KW-1185">Reference proteome</keyword>
<dbReference type="Proteomes" id="UP001157069">
    <property type="component" value="Unassembled WGS sequence"/>
</dbReference>
<organism evidence="2 3">
    <name type="scientific">Homoserinibacter gongjuensis</name>
    <dbReference type="NCBI Taxonomy" id="1162968"/>
    <lineage>
        <taxon>Bacteria</taxon>
        <taxon>Bacillati</taxon>
        <taxon>Actinomycetota</taxon>
        <taxon>Actinomycetes</taxon>
        <taxon>Micrococcales</taxon>
        <taxon>Microbacteriaceae</taxon>
        <taxon>Homoserinibacter</taxon>
    </lineage>
</organism>
<evidence type="ECO:0000256" key="1">
    <source>
        <dbReference type="SAM" id="Phobius"/>
    </source>
</evidence>
<reference evidence="3" key="1">
    <citation type="journal article" date="2019" name="Int. J. Syst. Evol. Microbiol.">
        <title>The Global Catalogue of Microorganisms (GCM) 10K type strain sequencing project: providing services to taxonomists for standard genome sequencing and annotation.</title>
        <authorList>
            <consortium name="The Broad Institute Genomics Platform"/>
            <consortium name="The Broad Institute Genome Sequencing Center for Infectious Disease"/>
            <person name="Wu L."/>
            <person name="Ma J."/>
        </authorList>
    </citation>
    <scope>NUCLEOTIDE SEQUENCE [LARGE SCALE GENOMIC DNA]</scope>
    <source>
        <strain evidence="3">NBRC 108755</strain>
    </source>
</reference>
<comment type="caution">
    <text evidence="2">The sequence shown here is derived from an EMBL/GenBank/DDBJ whole genome shotgun (WGS) entry which is preliminary data.</text>
</comment>
<evidence type="ECO:0000313" key="3">
    <source>
        <dbReference type="Proteomes" id="UP001157069"/>
    </source>
</evidence>
<feature type="transmembrane region" description="Helical" evidence="1">
    <location>
        <begin position="120"/>
        <end position="153"/>
    </location>
</feature>
<feature type="transmembrane region" description="Helical" evidence="1">
    <location>
        <begin position="165"/>
        <end position="189"/>
    </location>
</feature>
<keyword evidence="1" id="KW-0472">Membrane</keyword>
<sequence length="283" mass="28514">MTATTQAPDALAGTRLSGVGIVRSEWVKLVTLRSTWWCLGVLAIVAAGLPPLIALALGAAGVTSAGPDDVYSMWMTVVTIPIGFSVLAAAVLGCLVITGEYGTGMIRSTMAAAPRRLSTLFAKSLVIGGAVFGVTLAALVIGTALSGVVLSAFDIPTDAGDTRVWLSVVLGALYPALVAVFSTGVGTMLRNSAGSIAAVLGLLLVVPTIFQVIGGLLRATWAFNVGAFLPSSLGSTMYSPFLGGGMPGSEVIALDPGQATLALLGWVVLALAGGAALIKSRDV</sequence>
<feature type="transmembrane region" description="Helical" evidence="1">
    <location>
        <begin position="36"/>
        <end position="62"/>
    </location>
</feature>
<feature type="transmembrane region" description="Helical" evidence="1">
    <location>
        <begin position="259"/>
        <end position="278"/>
    </location>
</feature>
<dbReference type="RefSeq" id="WP_284299690.1">
    <property type="nucleotide sequence ID" value="NZ_BSVA01000001.1"/>
</dbReference>